<evidence type="ECO:0000256" key="1">
    <source>
        <dbReference type="ARBA" id="ARBA00004514"/>
    </source>
</evidence>
<dbReference type="CDD" id="cd02440">
    <property type="entry name" value="AdoMet_MTases"/>
    <property type="match status" value="1"/>
</dbReference>
<dbReference type="Pfam" id="PF13649">
    <property type="entry name" value="Methyltransf_25"/>
    <property type="match status" value="1"/>
</dbReference>
<keyword evidence="6 12" id="KW-0949">S-adenosyl-L-methionine</keyword>
<comment type="caution">
    <text evidence="15">The sequence shown here is derived from an EMBL/GenBank/DDBJ whole genome shotgun (WGS) entry which is preliminary data.</text>
</comment>
<reference evidence="15 16" key="1">
    <citation type="journal article" date="2020" name="Nat. Food">
        <title>A phased Vanilla planifolia genome enables genetic improvement of flavour and production.</title>
        <authorList>
            <person name="Hasing T."/>
            <person name="Tang H."/>
            <person name="Brym M."/>
            <person name="Khazi F."/>
            <person name="Huang T."/>
            <person name="Chambers A.H."/>
        </authorList>
    </citation>
    <scope>NUCLEOTIDE SEQUENCE [LARGE SCALE GENOMIC DNA]</scope>
    <source>
        <tissue evidence="15">Leaf</tissue>
    </source>
</reference>
<dbReference type="Gene3D" id="3.40.50.150">
    <property type="entry name" value="Vaccinia Virus protein VP39"/>
    <property type="match status" value="1"/>
</dbReference>
<dbReference type="SUPFAM" id="SSF57667">
    <property type="entry name" value="beta-beta-alpha zinc fingers"/>
    <property type="match status" value="1"/>
</dbReference>
<protein>
    <recommendedName>
        <fullName evidence="2">type I protein arginine methyltransferase</fullName>
        <ecNumber evidence="2">2.1.1.319</ecNumber>
    </recommendedName>
</protein>
<dbReference type="Pfam" id="PF21137">
    <property type="entry name" value="ANM3_C2H2_Zf"/>
    <property type="match status" value="1"/>
</dbReference>
<feature type="region of interest" description="Disordered" evidence="13">
    <location>
        <begin position="1"/>
        <end position="32"/>
    </location>
</feature>
<evidence type="ECO:0000256" key="13">
    <source>
        <dbReference type="SAM" id="MobiDB-lite"/>
    </source>
</evidence>
<dbReference type="InterPro" id="IPR029063">
    <property type="entry name" value="SAM-dependent_MTases_sf"/>
</dbReference>
<dbReference type="InterPro" id="IPR041698">
    <property type="entry name" value="Methyltransf_25"/>
</dbReference>
<dbReference type="GO" id="GO:0035242">
    <property type="term" value="F:protein-arginine omega-N asymmetric methyltransferase activity"/>
    <property type="evidence" value="ECO:0007669"/>
    <property type="project" value="UniProtKB-EC"/>
</dbReference>
<evidence type="ECO:0000256" key="6">
    <source>
        <dbReference type="ARBA" id="ARBA00022691"/>
    </source>
</evidence>
<organism evidence="15 16">
    <name type="scientific">Vanilla planifolia</name>
    <name type="common">Vanilla</name>
    <dbReference type="NCBI Taxonomy" id="51239"/>
    <lineage>
        <taxon>Eukaryota</taxon>
        <taxon>Viridiplantae</taxon>
        <taxon>Streptophyta</taxon>
        <taxon>Embryophyta</taxon>
        <taxon>Tracheophyta</taxon>
        <taxon>Spermatophyta</taxon>
        <taxon>Magnoliopsida</taxon>
        <taxon>Liliopsida</taxon>
        <taxon>Asparagales</taxon>
        <taxon>Orchidaceae</taxon>
        <taxon>Vanilloideae</taxon>
        <taxon>Vanilleae</taxon>
        <taxon>Vanilla</taxon>
    </lineage>
</organism>
<dbReference type="InterPro" id="IPR055135">
    <property type="entry name" value="PRMT_dom"/>
</dbReference>
<evidence type="ECO:0000256" key="7">
    <source>
        <dbReference type="ARBA" id="ARBA00022723"/>
    </source>
</evidence>
<feature type="compositionally biased region" description="Acidic residues" evidence="13">
    <location>
        <begin position="11"/>
        <end position="32"/>
    </location>
</feature>
<accession>A0A835U6S4</accession>
<evidence type="ECO:0000256" key="12">
    <source>
        <dbReference type="PROSITE-ProRule" id="PRU01015"/>
    </source>
</evidence>
<dbReference type="InterPro" id="IPR025799">
    <property type="entry name" value="Arg_MeTrfase"/>
</dbReference>
<dbReference type="PANTHER" id="PTHR11006">
    <property type="entry name" value="PROTEIN ARGININE N-METHYLTRANSFERASE"/>
    <property type="match status" value="1"/>
</dbReference>
<proteinExistence type="predicted"/>
<evidence type="ECO:0000256" key="4">
    <source>
        <dbReference type="ARBA" id="ARBA00022603"/>
    </source>
</evidence>
<name>A0A835U6S4_VANPL</name>
<evidence type="ECO:0000256" key="10">
    <source>
        <dbReference type="ARBA" id="ARBA00047384"/>
    </source>
</evidence>
<dbReference type="GO" id="GO:0008270">
    <property type="term" value="F:zinc ion binding"/>
    <property type="evidence" value="ECO:0007669"/>
    <property type="project" value="UniProtKB-KW"/>
</dbReference>
<dbReference type="EMBL" id="JADCNM010000122">
    <property type="protein sequence ID" value="KAG0450502.1"/>
    <property type="molecule type" value="Genomic_DNA"/>
</dbReference>
<dbReference type="Gene3D" id="2.70.160.11">
    <property type="entry name" value="Hnrnp arginine n-methyltransferase1"/>
    <property type="match status" value="1"/>
</dbReference>
<dbReference type="InterPro" id="IPR036236">
    <property type="entry name" value="Znf_C2H2_sf"/>
</dbReference>
<dbReference type="GO" id="GO:0042054">
    <property type="term" value="F:histone methyltransferase activity"/>
    <property type="evidence" value="ECO:0007669"/>
    <property type="project" value="TreeGrafter"/>
</dbReference>
<dbReference type="GO" id="GO:0005829">
    <property type="term" value="C:cytosol"/>
    <property type="evidence" value="ECO:0007669"/>
    <property type="project" value="UniProtKB-SubCell"/>
</dbReference>
<dbReference type="GO" id="GO:0032259">
    <property type="term" value="P:methylation"/>
    <property type="evidence" value="ECO:0007669"/>
    <property type="project" value="UniProtKB-KW"/>
</dbReference>
<dbReference type="GO" id="GO:0005634">
    <property type="term" value="C:nucleus"/>
    <property type="evidence" value="ECO:0007669"/>
    <property type="project" value="TreeGrafter"/>
</dbReference>
<dbReference type="Pfam" id="PF22528">
    <property type="entry name" value="PRMT_C"/>
    <property type="match status" value="1"/>
</dbReference>
<dbReference type="SUPFAM" id="SSF53335">
    <property type="entry name" value="S-adenosyl-L-methionine-dependent methyltransferases"/>
    <property type="match status" value="1"/>
</dbReference>
<keyword evidence="5 12" id="KW-0808">Transferase</keyword>
<evidence type="ECO:0000259" key="14">
    <source>
        <dbReference type="PROSITE" id="PS00028"/>
    </source>
</evidence>
<feature type="compositionally biased region" description="Basic and acidic residues" evidence="13">
    <location>
        <begin position="1"/>
        <end position="10"/>
    </location>
</feature>
<comment type="catalytic activity">
    <reaction evidence="11">
        <text>L-arginyl-[protein] + S-adenosyl-L-methionine = N(omega)-methyl-L-arginyl-[protein] + S-adenosyl-L-homocysteine + H(+)</text>
        <dbReference type="Rhea" id="RHEA:48100"/>
        <dbReference type="Rhea" id="RHEA-COMP:10532"/>
        <dbReference type="Rhea" id="RHEA-COMP:11990"/>
        <dbReference type="ChEBI" id="CHEBI:15378"/>
        <dbReference type="ChEBI" id="CHEBI:29965"/>
        <dbReference type="ChEBI" id="CHEBI:57856"/>
        <dbReference type="ChEBI" id="CHEBI:59789"/>
        <dbReference type="ChEBI" id="CHEBI:65280"/>
    </reaction>
    <physiologicalReaction direction="left-to-right" evidence="11">
        <dbReference type="Rhea" id="RHEA:48101"/>
    </physiologicalReaction>
</comment>
<dbReference type="PANTHER" id="PTHR11006:SF89">
    <property type="entry name" value="PROTEIN ARGININE N-METHYLTRANSFERASE 3-RELATED"/>
    <property type="match status" value="1"/>
</dbReference>
<keyword evidence="7" id="KW-0479">Metal-binding</keyword>
<keyword evidence="9" id="KW-0862">Zinc</keyword>
<dbReference type="PROSITE" id="PS51678">
    <property type="entry name" value="SAM_MT_PRMT"/>
    <property type="match status" value="1"/>
</dbReference>
<dbReference type="InterPro" id="IPR013087">
    <property type="entry name" value="Znf_C2H2_type"/>
</dbReference>
<evidence type="ECO:0000256" key="5">
    <source>
        <dbReference type="ARBA" id="ARBA00022679"/>
    </source>
</evidence>
<dbReference type="Proteomes" id="UP000639772">
    <property type="component" value="Unassembled WGS sequence"/>
</dbReference>
<gene>
    <name evidence="15" type="ORF">HPP92_026731</name>
</gene>
<keyword evidence="3" id="KW-0963">Cytoplasm</keyword>
<evidence type="ECO:0000256" key="9">
    <source>
        <dbReference type="ARBA" id="ARBA00022833"/>
    </source>
</evidence>
<dbReference type="InterPro" id="IPR049482">
    <property type="entry name" value="ANM3-like_C2H2_Zf"/>
</dbReference>
<evidence type="ECO:0000256" key="8">
    <source>
        <dbReference type="ARBA" id="ARBA00022771"/>
    </source>
</evidence>
<dbReference type="FunFam" id="3.40.50.150:FF:000016">
    <property type="entry name" value="Protein arginine N-methyltransferase 6"/>
    <property type="match status" value="1"/>
</dbReference>
<keyword evidence="8" id="KW-0863">Zinc-finger</keyword>
<evidence type="ECO:0000313" key="15">
    <source>
        <dbReference type="EMBL" id="KAG0450502.1"/>
    </source>
</evidence>
<comment type="subcellular location">
    <subcellularLocation>
        <location evidence="1">Cytoplasm</location>
        <location evidence="1">Cytosol</location>
    </subcellularLocation>
</comment>
<evidence type="ECO:0000256" key="3">
    <source>
        <dbReference type="ARBA" id="ARBA00022490"/>
    </source>
</evidence>
<dbReference type="AlphaFoldDB" id="A0A835U6S4"/>
<dbReference type="EC" id="2.1.1.319" evidence="2"/>
<comment type="catalytic activity">
    <reaction evidence="10">
        <text>L-arginyl-[protein] + 2 S-adenosyl-L-methionine = N(omega),N(omega)-dimethyl-L-arginyl-[protein] + 2 S-adenosyl-L-homocysteine + 2 H(+)</text>
        <dbReference type="Rhea" id="RHEA:48096"/>
        <dbReference type="Rhea" id="RHEA-COMP:10532"/>
        <dbReference type="Rhea" id="RHEA-COMP:11991"/>
        <dbReference type="ChEBI" id="CHEBI:15378"/>
        <dbReference type="ChEBI" id="CHEBI:29965"/>
        <dbReference type="ChEBI" id="CHEBI:57856"/>
        <dbReference type="ChEBI" id="CHEBI:59789"/>
        <dbReference type="ChEBI" id="CHEBI:61897"/>
        <dbReference type="EC" id="2.1.1.319"/>
    </reaction>
    <physiologicalReaction direction="left-to-right" evidence="10">
        <dbReference type="Rhea" id="RHEA:48097"/>
    </physiologicalReaction>
</comment>
<dbReference type="PROSITE" id="PS00028">
    <property type="entry name" value="ZINC_FINGER_C2H2_1"/>
    <property type="match status" value="1"/>
</dbReference>
<sequence>MSTERVKADQIEDDEEEEDLEEEEGLAEGWDDWQSDDSSLDYLCLFCMQRYKCIESLFEHCNSMHYFDFRSIVQDLQLDFYGSLKLINFVRSQVASNKCWACGLTFECITELQNHLHAAVNIKICGNFPWDDDLYLKPFMNDDALLHSFAGDEEEEHFDGLVTKEDIHCEVVNVEDINEIYNCNQRILEADKPYHINDHLIKGDVVDEFHASNHFERNKSNSIYGKVENRGLHQKKKDQLKVSFANVAAKEIKNVNENYFGSYGSFCIHKEMISDKVRTETYKLAIMNNPSLIKRSTVMDVGCGTGILSLFAAQSGASRVIAIEASMRMATMATQIAKDNGLLYEENNNGEKHISGVIEVVEAMVEDLDKFKKITPQSVDVLVSEWMGYCLLYESMLSSVLHARDYWLKPGGAILPDTATIFVAGFGRGGTSLPFWENVYGFNMSCIGKEVMNDIARSAIVDVINGEDIVTESSVLQTFDLATMKPDEVDFTSTCELIPKSTIGEGSTGICWCYGIVLWFETGFTSRFCKEMPVLLSTSPYSPHTHWSQTIFTFQEPIAMTCAKAATGHSGLVGTEQRPAASISSRISIARSSVHRSIDISIEVTGISVDGKKRSWPVQIFDL</sequence>
<evidence type="ECO:0000256" key="2">
    <source>
        <dbReference type="ARBA" id="ARBA00011925"/>
    </source>
</evidence>
<keyword evidence="4 12" id="KW-0489">Methyltransferase</keyword>
<evidence type="ECO:0000313" key="16">
    <source>
        <dbReference type="Proteomes" id="UP000639772"/>
    </source>
</evidence>
<evidence type="ECO:0000256" key="11">
    <source>
        <dbReference type="ARBA" id="ARBA00049303"/>
    </source>
</evidence>
<dbReference type="OrthoDB" id="7848332at2759"/>
<feature type="domain" description="C2H2-type" evidence="14">
    <location>
        <begin position="44"/>
        <end position="65"/>
    </location>
</feature>